<name>A0A940MID2_9ACTN</name>
<evidence type="ECO:0000313" key="1">
    <source>
        <dbReference type="EMBL" id="MBP0460227.1"/>
    </source>
</evidence>
<sequence>MAVFYDFEIAAALPVRDAAAVLGRVVQEAGLLHAPVTPQELLEKGAETIRGTFVQAFEERPQPWHPVVSHLGFTPTVSVSFRLGKFTDMPGQQADMIRVVDALLARIPGDAVLEHQSEDIWLLRRAGVLALSEDTGLWPPHRLALLNHPYGRTTCTFADG</sequence>
<dbReference type="RefSeq" id="WP_209342650.1">
    <property type="nucleotide sequence ID" value="NZ_JAGIQL010000105.1"/>
</dbReference>
<comment type="caution">
    <text evidence="1">The sequence shown here is derived from an EMBL/GenBank/DDBJ whole genome shotgun (WGS) entry which is preliminary data.</text>
</comment>
<organism evidence="1 2">
    <name type="scientific">Streptomyces montanisoli</name>
    <dbReference type="NCBI Taxonomy" id="2798581"/>
    <lineage>
        <taxon>Bacteria</taxon>
        <taxon>Bacillati</taxon>
        <taxon>Actinomycetota</taxon>
        <taxon>Actinomycetes</taxon>
        <taxon>Kitasatosporales</taxon>
        <taxon>Streptomycetaceae</taxon>
        <taxon>Streptomyces</taxon>
    </lineage>
</organism>
<dbReference type="Proteomes" id="UP000670475">
    <property type="component" value="Unassembled WGS sequence"/>
</dbReference>
<reference evidence="1" key="1">
    <citation type="submission" date="2021-03" db="EMBL/GenBank/DDBJ databases">
        <title>Whole genome sequence of Streptomyces bomunensis MMS17-BM035.</title>
        <authorList>
            <person name="Lee J.H."/>
        </authorList>
    </citation>
    <scope>NUCLEOTIDE SEQUENCE</scope>
    <source>
        <strain evidence="1">MMS17-BM035</strain>
    </source>
</reference>
<dbReference type="InterPro" id="IPR049799">
    <property type="entry name" value="SitI3-like"/>
</dbReference>
<keyword evidence="2" id="KW-1185">Reference proteome</keyword>
<dbReference type="AlphaFoldDB" id="A0A940MID2"/>
<dbReference type="EMBL" id="JAGIQL010000105">
    <property type="protein sequence ID" value="MBP0460227.1"/>
    <property type="molecule type" value="Genomic_DNA"/>
</dbReference>
<gene>
    <name evidence="1" type="ORF">JFN87_22430</name>
</gene>
<dbReference type="NCBIfam" id="NF040657">
    <property type="entry name" value="immun_SitI3"/>
    <property type="match status" value="1"/>
</dbReference>
<proteinExistence type="predicted"/>
<evidence type="ECO:0000313" key="2">
    <source>
        <dbReference type="Proteomes" id="UP000670475"/>
    </source>
</evidence>
<protein>
    <submittedName>
        <fullName evidence="1">Uncharacterized protein</fullName>
    </submittedName>
</protein>
<accession>A0A940MID2</accession>